<dbReference type="CDD" id="cd00154">
    <property type="entry name" value="Rab"/>
    <property type="match status" value="1"/>
</dbReference>
<dbReference type="EMBL" id="JAEHOE010000157">
    <property type="protein sequence ID" value="KAG2484125.1"/>
    <property type="molecule type" value="Genomic_DNA"/>
</dbReference>
<dbReference type="SUPFAM" id="SSF52540">
    <property type="entry name" value="P-loop containing nucleoside triphosphate hydrolases"/>
    <property type="match status" value="1"/>
</dbReference>
<keyword evidence="1" id="KW-0547">Nucleotide-binding</keyword>
<reference evidence="2" key="1">
    <citation type="journal article" date="2020" name="bioRxiv">
        <title>Comparative genomics of Chlamydomonas.</title>
        <authorList>
            <person name="Craig R.J."/>
            <person name="Hasan A.R."/>
            <person name="Ness R.W."/>
            <person name="Keightley P.D."/>
        </authorList>
    </citation>
    <scope>NUCLEOTIDE SEQUENCE</scope>
    <source>
        <strain evidence="2">CCAP 11/70</strain>
    </source>
</reference>
<comment type="caution">
    <text evidence="2">The sequence shown here is derived from an EMBL/GenBank/DDBJ whole genome shotgun (WGS) entry which is preliminary data.</text>
</comment>
<dbReference type="GO" id="GO:0003924">
    <property type="term" value="F:GTPase activity"/>
    <property type="evidence" value="ECO:0007669"/>
    <property type="project" value="InterPro"/>
</dbReference>
<dbReference type="AlphaFoldDB" id="A0A835XIQ0"/>
<dbReference type="PANTHER" id="PTHR47978">
    <property type="match status" value="1"/>
</dbReference>
<protein>
    <submittedName>
        <fullName evidence="2">Uncharacterized protein</fullName>
    </submittedName>
</protein>
<dbReference type="Proteomes" id="UP000612055">
    <property type="component" value="Unassembled WGS sequence"/>
</dbReference>
<dbReference type="Gene3D" id="3.40.50.300">
    <property type="entry name" value="P-loop containing nucleotide triphosphate hydrolases"/>
    <property type="match status" value="1"/>
</dbReference>
<proteinExistence type="predicted"/>
<evidence type="ECO:0000313" key="3">
    <source>
        <dbReference type="Proteomes" id="UP000612055"/>
    </source>
</evidence>
<dbReference type="PRINTS" id="PR00449">
    <property type="entry name" value="RASTRNSFRMNG"/>
</dbReference>
<accession>A0A835XIQ0</accession>
<evidence type="ECO:0000256" key="1">
    <source>
        <dbReference type="ARBA" id="ARBA00022741"/>
    </source>
</evidence>
<gene>
    <name evidence="2" type="ORF">HYH03_017075</name>
</gene>
<dbReference type="OrthoDB" id="63533at2759"/>
<dbReference type="SMART" id="SM00175">
    <property type="entry name" value="RAB"/>
    <property type="match status" value="1"/>
</dbReference>
<name>A0A835XIQ0_9CHLO</name>
<dbReference type="SMART" id="SM00173">
    <property type="entry name" value="RAS"/>
    <property type="match status" value="1"/>
</dbReference>
<dbReference type="GO" id="GO:0005525">
    <property type="term" value="F:GTP binding"/>
    <property type="evidence" value="ECO:0007669"/>
    <property type="project" value="InterPro"/>
</dbReference>
<sequence>MFVYDVTKPQTLEDLERLWIPSYNKHGPEGAVKIIVGNKADLSTSRQVSSEEGHDFARRHGCLFVETSAQDNTAVGQAFEELLANLQPLKALAIPAPREEAAACADIMQGRSGSQDANTAFRKWARRICWFPWLLFERGA</sequence>
<dbReference type="InterPro" id="IPR027417">
    <property type="entry name" value="P-loop_NTPase"/>
</dbReference>
<dbReference type="Pfam" id="PF00071">
    <property type="entry name" value="Ras"/>
    <property type="match status" value="1"/>
</dbReference>
<dbReference type="PROSITE" id="PS51419">
    <property type="entry name" value="RAB"/>
    <property type="match status" value="1"/>
</dbReference>
<evidence type="ECO:0000313" key="2">
    <source>
        <dbReference type="EMBL" id="KAG2484125.1"/>
    </source>
</evidence>
<dbReference type="PROSITE" id="PS51421">
    <property type="entry name" value="RAS"/>
    <property type="match status" value="1"/>
</dbReference>
<organism evidence="2 3">
    <name type="scientific">Edaphochlamys debaryana</name>
    <dbReference type="NCBI Taxonomy" id="47281"/>
    <lineage>
        <taxon>Eukaryota</taxon>
        <taxon>Viridiplantae</taxon>
        <taxon>Chlorophyta</taxon>
        <taxon>core chlorophytes</taxon>
        <taxon>Chlorophyceae</taxon>
        <taxon>CS clade</taxon>
        <taxon>Chlamydomonadales</taxon>
        <taxon>Chlamydomonadales incertae sedis</taxon>
        <taxon>Edaphochlamys</taxon>
    </lineage>
</organism>
<keyword evidence="3" id="KW-1185">Reference proteome</keyword>
<dbReference type="InterPro" id="IPR001806">
    <property type="entry name" value="Small_GTPase"/>
</dbReference>